<dbReference type="GO" id="GO:0003700">
    <property type="term" value="F:DNA-binding transcription factor activity"/>
    <property type="evidence" value="ECO:0007669"/>
    <property type="project" value="InterPro"/>
</dbReference>
<dbReference type="PANTHER" id="PTHR37616">
    <property type="entry name" value="BZIP TRANSCRIPTION FACTOR 60-LIKE"/>
    <property type="match status" value="1"/>
</dbReference>
<name>A0A9W8TIH2_9PEZI</name>
<accession>A0A9W8TIH2</accession>
<organism evidence="4 5">
    <name type="scientific">Xylaria arbuscula</name>
    <dbReference type="NCBI Taxonomy" id="114810"/>
    <lineage>
        <taxon>Eukaryota</taxon>
        <taxon>Fungi</taxon>
        <taxon>Dikarya</taxon>
        <taxon>Ascomycota</taxon>
        <taxon>Pezizomycotina</taxon>
        <taxon>Sordariomycetes</taxon>
        <taxon>Xylariomycetidae</taxon>
        <taxon>Xylariales</taxon>
        <taxon>Xylariaceae</taxon>
        <taxon>Xylaria</taxon>
    </lineage>
</organism>
<protein>
    <recommendedName>
        <fullName evidence="3">BZIP domain-containing protein</fullName>
    </recommendedName>
</protein>
<sequence length="523" mass="58181">MQFTRPTHSMVTTPTTMPASQMLSGPSHQYDQYKQQTPFVPGALANTLAINEGSVPMTGYNMDFLSPGNDMFDFNSPQDSLGSNNMDLDFETNQAEFLYGTTPNINPHTIPATSPSVASQASNPPRVYPGYHSNRQAMAKAQAQAQAQQQQQIAMLRSQMGQQAKVQPSKSTRPKTAEAEDPIVQQKITQLLNSMRSKVNSSDLDDNSPLVQIPRQKKDDEEMDDDERLLASEEGKKLSSKERRQLRNKVSARAFRSRRKEYITQLESEVAGKVKENNDLRAENQAIKEENQRLSDLVQILLQSSHFQGFLNDMASNPAALQSKPRMEQRQVKTEPNHAVKDPNPYNAMSMGQQQQIGMVMMPEQNMDFGVLNMNHDNFGYQPRVFAVLETPELPNIDTELLMGKSSNFVGGSCIPDSDKIDLPSLEAPIPSVVEKPQEEVKVEPAPAEQRVPNLDGDIFDDDEQSDASVQPLELDTDGFSAVDMFGGIEPEKAFARYDLVDSSEEELAAARAVTRVEGLRLI</sequence>
<proteinExistence type="predicted"/>
<evidence type="ECO:0000313" key="4">
    <source>
        <dbReference type="EMBL" id="KAJ3563149.1"/>
    </source>
</evidence>
<feature type="coiled-coil region" evidence="1">
    <location>
        <begin position="263"/>
        <end position="297"/>
    </location>
</feature>
<dbReference type="Proteomes" id="UP001148614">
    <property type="component" value="Unassembled WGS sequence"/>
</dbReference>
<feature type="region of interest" description="Disordered" evidence="2">
    <location>
        <begin position="197"/>
        <end position="245"/>
    </location>
</feature>
<feature type="compositionally biased region" description="Basic and acidic residues" evidence="2">
    <location>
        <begin position="228"/>
        <end position="245"/>
    </location>
</feature>
<dbReference type="InterPro" id="IPR004827">
    <property type="entry name" value="bZIP"/>
</dbReference>
<keyword evidence="1" id="KW-0175">Coiled coil</keyword>
<feature type="region of interest" description="Disordered" evidence="2">
    <location>
        <begin position="321"/>
        <end position="347"/>
    </location>
</feature>
<dbReference type="PANTHER" id="PTHR37616:SF2">
    <property type="entry name" value="BZIP DOMAIN-CONTAINING PROTEIN"/>
    <property type="match status" value="1"/>
</dbReference>
<feature type="compositionally biased region" description="Low complexity" evidence="2">
    <location>
        <begin position="139"/>
        <end position="154"/>
    </location>
</feature>
<feature type="compositionally biased region" description="Basic and acidic residues" evidence="2">
    <location>
        <begin position="325"/>
        <end position="341"/>
    </location>
</feature>
<feature type="region of interest" description="Disordered" evidence="2">
    <location>
        <begin position="139"/>
        <end position="180"/>
    </location>
</feature>
<reference evidence="4" key="1">
    <citation type="submission" date="2022-07" db="EMBL/GenBank/DDBJ databases">
        <title>Genome Sequence of Xylaria arbuscula.</title>
        <authorList>
            <person name="Buettner E."/>
        </authorList>
    </citation>
    <scope>NUCLEOTIDE SEQUENCE</scope>
    <source>
        <strain evidence="4">VT107</strain>
    </source>
</reference>
<dbReference type="SMART" id="SM00338">
    <property type="entry name" value="BRLZ"/>
    <property type="match status" value="1"/>
</dbReference>
<feature type="compositionally biased region" description="Polar residues" evidence="2">
    <location>
        <begin position="159"/>
        <end position="171"/>
    </location>
</feature>
<dbReference type="Gene3D" id="1.20.5.170">
    <property type="match status" value="1"/>
</dbReference>
<comment type="caution">
    <text evidence="4">The sequence shown here is derived from an EMBL/GenBank/DDBJ whole genome shotgun (WGS) entry which is preliminary data.</text>
</comment>
<dbReference type="Pfam" id="PF00170">
    <property type="entry name" value="bZIP_1"/>
    <property type="match status" value="1"/>
</dbReference>
<evidence type="ECO:0000313" key="5">
    <source>
        <dbReference type="Proteomes" id="UP001148614"/>
    </source>
</evidence>
<dbReference type="PROSITE" id="PS50217">
    <property type="entry name" value="BZIP"/>
    <property type="match status" value="1"/>
</dbReference>
<evidence type="ECO:0000256" key="1">
    <source>
        <dbReference type="SAM" id="Coils"/>
    </source>
</evidence>
<keyword evidence="5" id="KW-1185">Reference proteome</keyword>
<dbReference type="EMBL" id="JANPWZ010001799">
    <property type="protein sequence ID" value="KAJ3563149.1"/>
    <property type="molecule type" value="Genomic_DNA"/>
</dbReference>
<evidence type="ECO:0000259" key="3">
    <source>
        <dbReference type="PROSITE" id="PS50217"/>
    </source>
</evidence>
<dbReference type="InterPro" id="IPR046347">
    <property type="entry name" value="bZIP_sf"/>
</dbReference>
<dbReference type="AlphaFoldDB" id="A0A9W8TIH2"/>
<dbReference type="SUPFAM" id="SSF57959">
    <property type="entry name" value="Leucine zipper domain"/>
    <property type="match status" value="1"/>
</dbReference>
<dbReference type="CDD" id="cd14810">
    <property type="entry name" value="bZIP_u1"/>
    <property type="match status" value="1"/>
</dbReference>
<evidence type="ECO:0000256" key="2">
    <source>
        <dbReference type="SAM" id="MobiDB-lite"/>
    </source>
</evidence>
<gene>
    <name evidence="4" type="ORF">NPX13_g8300</name>
</gene>
<feature type="region of interest" description="Disordered" evidence="2">
    <location>
        <begin position="1"/>
        <end position="29"/>
    </location>
</feature>
<dbReference type="VEuPathDB" id="FungiDB:F4678DRAFT_101553"/>
<feature type="domain" description="BZIP" evidence="3">
    <location>
        <begin position="238"/>
        <end position="301"/>
    </location>
</feature>